<feature type="compositionally biased region" description="Polar residues" evidence="2">
    <location>
        <begin position="45"/>
        <end position="54"/>
    </location>
</feature>
<feature type="compositionally biased region" description="Polar residues" evidence="2">
    <location>
        <begin position="68"/>
        <end position="80"/>
    </location>
</feature>
<feature type="compositionally biased region" description="Polar residues" evidence="2">
    <location>
        <begin position="380"/>
        <end position="390"/>
    </location>
</feature>
<protein>
    <submittedName>
        <fullName evidence="3">Uncharacterized protein</fullName>
    </submittedName>
</protein>
<keyword evidence="1" id="KW-0175">Coiled coil</keyword>
<feature type="compositionally biased region" description="Basic and acidic residues" evidence="2">
    <location>
        <begin position="474"/>
        <end position="491"/>
    </location>
</feature>
<dbReference type="EMBL" id="DF237107">
    <property type="protein sequence ID" value="GAQ83690.1"/>
    <property type="molecule type" value="Genomic_DNA"/>
</dbReference>
<feature type="compositionally biased region" description="Basic residues" evidence="2">
    <location>
        <begin position="30"/>
        <end position="44"/>
    </location>
</feature>
<evidence type="ECO:0000313" key="4">
    <source>
        <dbReference type="Proteomes" id="UP000054558"/>
    </source>
</evidence>
<feature type="coiled-coil region" evidence="1">
    <location>
        <begin position="719"/>
        <end position="753"/>
    </location>
</feature>
<name>A0A1Y1HYF5_KLENI</name>
<feature type="compositionally biased region" description="Polar residues" evidence="2">
    <location>
        <begin position="12"/>
        <end position="21"/>
    </location>
</feature>
<feature type="compositionally biased region" description="Basic and acidic residues" evidence="2">
    <location>
        <begin position="106"/>
        <end position="118"/>
    </location>
</feature>
<feature type="compositionally biased region" description="Basic and acidic residues" evidence="2">
    <location>
        <begin position="535"/>
        <end position="551"/>
    </location>
</feature>
<dbReference type="PANTHER" id="PTHR45615:SF80">
    <property type="entry name" value="GRIP DOMAIN-CONTAINING PROTEIN"/>
    <property type="match status" value="1"/>
</dbReference>
<feature type="region of interest" description="Disordered" evidence="2">
    <location>
        <begin position="1031"/>
        <end position="1068"/>
    </location>
</feature>
<feature type="compositionally biased region" description="Basic and acidic residues" evidence="2">
    <location>
        <begin position="564"/>
        <end position="580"/>
    </location>
</feature>
<feature type="region of interest" description="Disordered" evidence="2">
    <location>
        <begin position="443"/>
        <end position="462"/>
    </location>
</feature>
<feature type="region of interest" description="Disordered" evidence="2">
    <location>
        <begin position="372"/>
        <end position="398"/>
    </location>
</feature>
<reference evidence="3 4" key="1">
    <citation type="journal article" date="2014" name="Nat. Commun.">
        <title>Klebsormidium flaccidum genome reveals primary factors for plant terrestrial adaptation.</title>
        <authorList>
            <person name="Hori K."/>
            <person name="Maruyama F."/>
            <person name="Fujisawa T."/>
            <person name="Togashi T."/>
            <person name="Yamamoto N."/>
            <person name="Seo M."/>
            <person name="Sato S."/>
            <person name="Yamada T."/>
            <person name="Mori H."/>
            <person name="Tajima N."/>
            <person name="Moriyama T."/>
            <person name="Ikeuchi M."/>
            <person name="Watanabe M."/>
            <person name="Wada H."/>
            <person name="Kobayashi K."/>
            <person name="Saito M."/>
            <person name="Masuda T."/>
            <person name="Sasaki-Sekimoto Y."/>
            <person name="Mashiguchi K."/>
            <person name="Awai K."/>
            <person name="Shimojima M."/>
            <person name="Masuda S."/>
            <person name="Iwai M."/>
            <person name="Nobusawa T."/>
            <person name="Narise T."/>
            <person name="Kondo S."/>
            <person name="Saito H."/>
            <person name="Sato R."/>
            <person name="Murakawa M."/>
            <person name="Ihara Y."/>
            <person name="Oshima-Yamada Y."/>
            <person name="Ohtaka K."/>
            <person name="Satoh M."/>
            <person name="Sonobe K."/>
            <person name="Ishii M."/>
            <person name="Ohtani R."/>
            <person name="Kanamori-Sato M."/>
            <person name="Honoki R."/>
            <person name="Miyazaki D."/>
            <person name="Mochizuki H."/>
            <person name="Umetsu J."/>
            <person name="Higashi K."/>
            <person name="Shibata D."/>
            <person name="Kamiya Y."/>
            <person name="Sato N."/>
            <person name="Nakamura Y."/>
            <person name="Tabata S."/>
            <person name="Ida S."/>
            <person name="Kurokawa K."/>
            <person name="Ohta H."/>
        </authorList>
    </citation>
    <scope>NUCLEOTIDE SEQUENCE [LARGE SCALE GENOMIC DNA]</scope>
    <source>
        <strain evidence="3 4">NIES-2285</strain>
    </source>
</reference>
<dbReference type="Proteomes" id="UP000054558">
    <property type="component" value="Unassembled WGS sequence"/>
</dbReference>
<sequence length="1282" mass="138300">MGRLSEPELSNGPLSPTSSSDELPDASLLSRRKRQLAAAQRRRGSVSSTPSLRTSHSDMFREEELSTRDPSSAHPSSELQPSGECASKGGFTGTRKLSWRQQNGRAPDDVSVAHKESIESIPRAEWTMGRRPSWRRSSAADGNGEKLDTEEHQPLMQLESGGAGCKAGLAGEAEQVGKGTTYAVQQLAEVGSNREQKNREQEGHLGADVLERHRQNGALLADQTIEVVTQKVSSTEGTVRTGEMQLLHLDSGVTGDRMDVQASAGLAPVNGHPAGEEEGGEQGEMPGFKESNNSGGAQKSAEWNDGENRRDCDAGGAPMEDEGQGDKGTQKGKDFTREEDNEQIRSERVLGTGRRRSASIAELKRLAAVEIRSRRKSETDVTTQQLSESDASSRTDMLRRAESQVGTDLLSPMDVAHEIVVDRVEESSADDVVAGRIKEDAQAAATKKEVHSEEGGIGPDLQLRAERVSTDVEMVHERKQHALEEEGRVANEEDQGTRVQRKGKRRTSGDILKGDWLTKAREIGAADWAVSTESAKGRSREDAGRGVKRGVESGGGGRRGSGRATDKRIAPKVDAEKQERGATAVMGDVPVETRGIPHFADEAALQARIRAEVDAAVQSAAATWQESLAGKLLDRTRNMVSFEMTRVWEEVKQARKQLREASEGASRTESASKEVERLRSELGRVREELTRVRMESKRDLEAGLGGVRKDLEGVRQGVKVEAGDDVAKLQEAMQSVREQVDGVRKEIRETKNGFGHSERNNEKLAISVSANLVALEELRSRVLALESKSPGPAKGSEEAVGSEPVLAMRTQKIEADLENLRRELSALQASVADVRNESEESVKVCKEEASSVRNETENLRGLVSRQRDVAKQVEGLRQELEQGLAGSDARVSKVERDMRASERALAQKLALVRGANGERLDDLEERLPSPAAEKAEAVACASKRTEDQLARVEERIGLMLGLVSKGGQDDRSPLDAAVPNNPLDVPQAVLALKERLELLEKRTAQSAPVVAGLANRVGAFETTLRELREANFESENKASGHAVPSERAYETDGKGSNARAHRGADSASSLEERLELVEQILILETGASDLRGFLNPKPANALSPTAKPTKPLSPRSPNPVLSPKPSNPKAVSGQQPPASADAKPRLASVERRLGGLEARLDALASNEAAGAAAQAETRARVQGLDKRVQGLHRNLDLEAQLSKRVAAAEWRLEQVASLVIANTRGLEAQVERAQEDSTLAKDAADLASGKCGALAAELVRLSKQLTGGTKERRLLAAAATAG</sequence>
<evidence type="ECO:0000256" key="1">
    <source>
        <dbReference type="SAM" id="Coils"/>
    </source>
</evidence>
<feature type="compositionally biased region" description="Basic and acidic residues" evidence="2">
    <location>
        <begin position="55"/>
        <end position="67"/>
    </location>
</feature>
<evidence type="ECO:0000256" key="2">
    <source>
        <dbReference type="SAM" id="MobiDB-lite"/>
    </source>
</evidence>
<feature type="region of interest" description="Disordered" evidence="2">
    <location>
        <begin position="266"/>
        <end position="357"/>
    </location>
</feature>
<accession>A0A1Y1HYF5</accession>
<feature type="region of interest" description="Disordered" evidence="2">
    <location>
        <begin position="1"/>
        <end position="146"/>
    </location>
</feature>
<keyword evidence="4" id="KW-1185">Reference proteome</keyword>
<feature type="region of interest" description="Disordered" evidence="2">
    <location>
        <begin position="1092"/>
        <end position="1145"/>
    </location>
</feature>
<feature type="coiled-coil region" evidence="1">
    <location>
        <begin position="651"/>
        <end position="695"/>
    </location>
</feature>
<dbReference type="PANTHER" id="PTHR45615">
    <property type="entry name" value="MYOSIN HEAVY CHAIN, NON-MUSCLE"/>
    <property type="match status" value="1"/>
</dbReference>
<feature type="region of interest" description="Disordered" evidence="2">
    <location>
        <begin position="529"/>
        <end position="581"/>
    </location>
</feature>
<feature type="region of interest" description="Disordered" evidence="2">
    <location>
        <begin position="474"/>
        <end position="507"/>
    </location>
</feature>
<gene>
    <name evidence="3" type="ORF">KFL_001580040</name>
</gene>
<proteinExistence type="predicted"/>
<organism evidence="3 4">
    <name type="scientific">Klebsormidium nitens</name>
    <name type="common">Green alga</name>
    <name type="synonym">Ulothrix nitens</name>
    <dbReference type="NCBI Taxonomy" id="105231"/>
    <lineage>
        <taxon>Eukaryota</taxon>
        <taxon>Viridiplantae</taxon>
        <taxon>Streptophyta</taxon>
        <taxon>Klebsormidiophyceae</taxon>
        <taxon>Klebsormidiales</taxon>
        <taxon>Klebsormidiaceae</taxon>
        <taxon>Klebsormidium</taxon>
    </lineage>
</organism>
<feature type="compositionally biased region" description="Basic and acidic residues" evidence="2">
    <location>
        <begin position="443"/>
        <end position="454"/>
    </location>
</feature>
<feature type="compositionally biased region" description="Pro residues" evidence="2">
    <location>
        <begin position="1114"/>
        <end position="1126"/>
    </location>
</feature>
<feature type="coiled-coil region" evidence="1">
    <location>
        <begin position="810"/>
        <end position="837"/>
    </location>
</feature>
<feature type="compositionally biased region" description="Basic and acidic residues" evidence="2">
    <location>
        <begin position="324"/>
        <end position="348"/>
    </location>
</feature>
<evidence type="ECO:0000313" key="3">
    <source>
        <dbReference type="EMBL" id="GAQ83690.1"/>
    </source>
</evidence>